<comment type="caution">
    <text evidence="3">The sequence shown here is derived from an EMBL/GenBank/DDBJ whole genome shotgun (WGS) entry which is preliminary data.</text>
</comment>
<protein>
    <submittedName>
        <fullName evidence="3">Heterokaryon incompatibility protein-domain-containing protein</fullName>
    </submittedName>
</protein>
<evidence type="ECO:0000259" key="1">
    <source>
        <dbReference type="Pfam" id="PF06985"/>
    </source>
</evidence>
<evidence type="ECO:0000313" key="3">
    <source>
        <dbReference type="EMBL" id="KAF9071908.1"/>
    </source>
</evidence>
<gene>
    <name evidence="3" type="ORF">BDP27DRAFT_1321589</name>
</gene>
<organism evidence="3 4">
    <name type="scientific">Rhodocollybia butyracea</name>
    <dbReference type="NCBI Taxonomy" id="206335"/>
    <lineage>
        <taxon>Eukaryota</taxon>
        <taxon>Fungi</taxon>
        <taxon>Dikarya</taxon>
        <taxon>Basidiomycota</taxon>
        <taxon>Agaricomycotina</taxon>
        <taxon>Agaricomycetes</taxon>
        <taxon>Agaricomycetidae</taxon>
        <taxon>Agaricales</taxon>
        <taxon>Marasmiineae</taxon>
        <taxon>Omphalotaceae</taxon>
        <taxon>Rhodocollybia</taxon>
    </lineage>
</organism>
<dbReference type="AlphaFoldDB" id="A0A9P5PZ68"/>
<feature type="domain" description="Heterokaryon incompatibility" evidence="1">
    <location>
        <begin position="26"/>
        <end position="112"/>
    </location>
</feature>
<proteinExistence type="predicted"/>
<name>A0A9P5PZ68_9AGAR</name>
<evidence type="ECO:0000259" key="2">
    <source>
        <dbReference type="Pfam" id="PF26640"/>
    </source>
</evidence>
<dbReference type="EMBL" id="JADNRY010000029">
    <property type="protein sequence ID" value="KAF9071908.1"/>
    <property type="molecule type" value="Genomic_DNA"/>
</dbReference>
<accession>A0A9P5PZ68</accession>
<feature type="domain" description="DUF8212" evidence="2">
    <location>
        <begin position="226"/>
        <end position="253"/>
    </location>
</feature>
<dbReference type="OrthoDB" id="3226657at2759"/>
<dbReference type="PANTHER" id="PTHR10622:SF10">
    <property type="entry name" value="HET DOMAIN-CONTAINING PROTEIN"/>
    <property type="match status" value="1"/>
</dbReference>
<dbReference type="InterPro" id="IPR058525">
    <property type="entry name" value="DUF8212"/>
</dbReference>
<sequence length="420" mass="47904">MRLLDITTPNEPKLVYFADGQKIPRYAILSHVWGYEEVTFQQMQNPSSIKDLRGYSKIVRAAEKAHSEGFEYIWIDTCCIDKNSSSELSEAINSMYGYYCKAVVCYAYLADVQGGLTRRSLESAFLVCRWFKRGWTLQELLAPRIVVFFAEDWKKIGTKASLRGAITEITGIPSGVLLMNDQSKISVAKRMSWAAGRETTRVEDRAYSLMGIFGVFMPTIYGEGTHAFTRLQEEILKVSDDQTIFAWKSILNTWPTYSSGILATSPDDFAESGEYKQFNWSNKQQPYSVTYLGLQIHLPLIPIIHPEAVIHPRNIHDAFLPPPEFLALLNARRRGTSECLAIYVKKFEESNELQFERVNLGILVEHNQAILDQCGKIKRTPQELFFKQRVPSDFKVIDQDTGYGISLHLSAWKENIPLLL</sequence>
<reference evidence="3" key="1">
    <citation type="submission" date="2020-11" db="EMBL/GenBank/DDBJ databases">
        <authorList>
            <consortium name="DOE Joint Genome Institute"/>
            <person name="Ahrendt S."/>
            <person name="Riley R."/>
            <person name="Andreopoulos W."/>
            <person name="Labutti K."/>
            <person name="Pangilinan J."/>
            <person name="Ruiz-Duenas F.J."/>
            <person name="Barrasa J.M."/>
            <person name="Sanchez-Garcia M."/>
            <person name="Camarero S."/>
            <person name="Miyauchi S."/>
            <person name="Serrano A."/>
            <person name="Linde D."/>
            <person name="Babiker R."/>
            <person name="Drula E."/>
            <person name="Ayuso-Fernandez I."/>
            <person name="Pacheco R."/>
            <person name="Padilla G."/>
            <person name="Ferreira P."/>
            <person name="Barriuso J."/>
            <person name="Kellner H."/>
            <person name="Castanera R."/>
            <person name="Alfaro M."/>
            <person name="Ramirez L."/>
            <person name="Pisabarro A.G."/>
            <person name="Kuo A."/>
            <person name="Tritt A."/>
            <person name="Lipzen A."/>
            <person name="He G."/>
            <person name="Yan M."/>
            <person name="Ng V."/>
            <person name="Cullen D."/>
            <person name="Martin F."/>
            <person name="Rosso M.-N."/>
            <person name="Henrissat B."/>
            <person name="Hibbett D."/>
            <person name="Martinez A.T."/>
            <person name="Grigoriev I.V."/>
        </authorList>
    </citation>
    <scope>NUCLEOTIDE SEQUENCE</scope>
    <source>
        <strain evidence="3">AH 40177</strain>
    </source>
</reference>
<evidence type="ECO:0000313" key="4">
    <source>
        <dbReference type="Proteomes" id="UP000772434"/>
    </source>
</evidence>
<dbReference type="InterPro" id="IPR010730">
    <property type="entry name" value="HET"/>
</dbReference>
<dbReference type="PANTHER" id="PTHR10622">
    <property type="entry name" value="HET DOMAIN-CONTAINING PROTEIN"/>
    <property type="match status" value="1"/>
</dbReference>
<dbReference type="Pfam" id="PF26640">
    <property type="entry name" value="DUF8212"/>
    <property type="match status" value="1"/>
</dbReference>
<keyword evidence="4" id="KW-1185">Reference proteome</keyword>
<dbReference type="Proteomes" id="UP000772434">
    <property type="component" value="Unassembled WGS sequence"/>
</dbReference>
<dbReference type="Pfam" id="PF06985">
    <property type="entry name" value="HET"/>
    <property type="match status" value="1"/>
</dbReference>